<comment type="cofactor">
    <cofactor evidence="1">
        <name>Zn(2+)</name>
        <dbReference type="ChEBI" id="CHEBI:29105"/>
    </cofactor>
</comment>
<dbReference type="SUPFAM" id="SSF52467">
    <property type="entry name" value="DHS-like NAD/FAD-binding domain"/>
    <property type="match status" value="1"/>
</dbReference>
<evidence type="ECO:0000256" key="4">
    <source>
        <dbReference type="ARBA" id="ARBA00022833"/>
    </source>
</evidence>
<keyword evidence="3 8" id="KW-0479">Metal-binding</keyword>
<organism evidence="10 11">
    <name type="scientific">Ditylenchus dipsaci</name>
    <dbReference type="NCBI Taxonomy" id="166011"/>
    <lineage>
        <taxon>Eukaryota</taxon>
        <taxon>Metazoa</taxon>
        <taxon>Ecdysozoa</taxon>
        <taxon>Nematoda</taxon>
        <taxon>Chromadorea</taxon>
        <taxon>Rhabditida</taxon>
        <taxon>Tylenchina</taxon>
        <taxon>Tylenchomorpha</taxon>
        <taxon>Sphaerularioidea</taxon>
        <taxon>Anguinidae</taxon>
        <taxon>Anguininae</taxon>
        <taxon>Ditylenchus</taxon>
    </lineage>
</organism>
<dbReference type="GO" id="GO:0005634">
    <property type="term" value="C:nucleus"/>
    <property type="evidence" value="ECO:0007669"/>
    <property type="project" value="TreeGrafter"/>
</dbReference>
<dbReference type="WBParaSite" id="jg14741">
    <property type="protein sequence ID" value="jg14741"/>
    <property type="gene ID" value="jg14741"/>
</dbReference>
<name>A0A915D2N1_9BILA</name>
<keyword evidence="5" id="KW-0520">NAD</keyword>
<dbReference type="InterPro" id="IPR026591">
    <property type="entry name" value="Sirtuin_cat_small_dom_sf"/>
</dbReference>
<dbReference type="AlphaFoldDB" id="A0A915D2N1"/>
<evidence type="ECO:0000256" key="6">
    <source>
        <dbReference type="ARBA" id="ARBA00048378"/>
    </source>
</evidence>
<dbReference type="PANTHER" id="PTHR11085">
    <property type="entry name" value="NAD-DEPENDENT PROTEIN DEACYLASE SIRTUIN-5, MITOCHONDRIAL-RELATED"/>
    <property type="match status" value="1"/>
</dbReference>
<dbReference type="Proteomes" id="UP000887574">
    <property type="component" value="Unplaced"/>
</dbReference>
<comment type="catalytic activity">
    <reaction evidence="7">
        <text>N(6)-tetradecanoyl-L-lysyl-[protein] + NAD(+) + H2O = 2''-O-tetradecanoyl-ADP-D-ribose + nicotinamide + L-lysyl-[protein]</text>
        <dbReference type="Rhea" id="RHEA:70567"/>
        <dbReference type="Rhea" id="RHEA-COMP:9752"/>
        <dbReference type="Rhea" id="RHEA-COMP:15437"/>
        <dbReference type="ChEBI" id="CHEBI:15377"/>
        <dbReference type="ChEBI" id="CHEBI:17154"/>
        <dbReference type="ChEBI" id="CHEBI:29969"/>
        <dbReference type="ChEBI" id="CHEBI:57540"/>
        <dbReference type="ChEBI" id="CHEBI:141129"/>
        <dbReference type="ChEBI" id="CHEBI:189674"/>
    </reaction>
    <physiologicalReaction direction="left-to-right" evidence="7">
        <dbReference type="Rhea" id="RHEA:70568"/>
    </physiologicalReaction>
</comment>
<feature type="binding site" evidence="8">
    <location>
        <position position="97"/>
    </location>
    <ligand>
        <name>Zn(2+)</name>
        <dbReference type="ChEBI" id="CHEBI:29105"/>
    </ligand>
</feature>
<accession>A0A915D2N1</accession>
<evidence type="ECO:0000256" key="3">
    <source>
        <dbReference type="ARBA" id="ARBA00022723"/>
    </source>
</evidence>
<dbReference type="InterPro" id="IPR050134">
    <property type="entry name" value="NAD-dep_sirtuin_deacylases"/>
</dbReference>
<protein>
    <submittedName>
        <fullName evidence="11">Deacetylase sirtuin-type domain-containing protein</fullName>
    </submittedName>
</protein>
<evidence type="ECO:0000256" key="2">
    <source>
        <dbReference type="ARBA" id="ARBA00022679"/>
    </source>
</evidence>
<reference evidence="11" key="1">
    <citation type="submission" date="2022-11" db="UniProtKB">
        <authorList>
            <consortium name="WormBaseParasite"/>
        </authorList>
    </citation>
    <scope>IDENTIFICATION</scope>
</reference>
<feature type="domain" description="Deacetylase sirtuin-type" evidence="9">
    <location>
        <begin position="1"/>
        <end position="192"/>
    </location>
</feature>
<evidence type="ECO:0000256" key="8">
    <source>
        <dbReference type="PROSITE-ProRule" id="PRU00236"/>
    </source>
</evidence>
<keyword evidence="2" id="KW-0808">Transferase</keyword>
<dbReference type="PANTHER" id="PTHR11085:SF6">
    <property type="entry name" value="NAD-DEPENDENT PROTEIN DEACETYLASE SIRTUIN-2"/>
    <property type="match status" value="1"/>
</dbReference>
<keyword evidence="4 8" id="KW-0862">Zinc</keyword>
<dbReference type="GO" id="GO:0070403">
    <property type="term" value="F:NAD+ binding"/>
    <property type="evidence" value="ECO:0007669"/>
    <property type="project" value="InterPro"/>
</dbReference>
<keyword evidence="10" id="KW-1185">Reference proteome</keyword>
<feature type="binding site" evidence="8">
    <location>
        <position position="94"/>
    </location>
    <ligand>
        <name>Zn(2+)</name>
        <dbReference type="ChEBI" id="CHEBI:29105"/>
    </ligand>
</feature>
<dbReference type="Gene3D" id="3.30.1600.10">
    <property type="entry name" value="SIR2/SIRT2 'Small Domain"/>
    <property type="match status" value="1"/>
</dbReference>
<evidence type="ECO:0000313" key="10">
    <source>
        <dbReference type="Proteomes" id="UP000887574"/>
    </source>
</evidence>
<comment type="catalytic activity">
    <reaction evidence="6">
        <text>N(6)-hexadecanoyl-L-lysyl-[protein] + NAD(+) + H2O = 2''-O-hexadecanoyl-ADP-D-ribose + nicotinamide + L-lysyl-[protein]</text>
        <dbReference type="Rhea" id="RHEA:70563"/>
        <dbReference type="Rhea" id="RHEA-COMP:9752"/>
        <dbReference type="Rhea" id="RHEA-COMP:14175"/>
        <dbReference type="ChEBI" id="CHEBI:15377"/>
        <dbReference type="ChEBI" id="CHEBI:17154"/>
        <dbReference type="ChEBI" id="CHEBI:29969"/>
        <dbReference type="ChEBI" id="CHEBI:57540"/>
        <dbReference type="ChEBI" id="CHEBI:138936"/>
        <dbReference type="ChEBI" id="CHEBI:189673"/>
    </reaction>
    <physiologicalReaction direction="left-to-right" evidence="6">
        <dbReference type="Rhea" id="RHEA:70564"/>
    </physiologicalReaction>
</comment>
<evidence type="ECO:0000256" key="1">
    <source>
        <dbReference type="ARBA" id="ARBA00001947"/>
    </source>
</evidence>
<dbReference type="InterPro" id="IPR026590">
    <property type="entry name" value="Ssirtuin_cat_dom"/>
</dbReference>
<dbReference type="PROSITE" id="PS50305">
    <property type="entry name" value="SIRTUIN"/>
    <property type="match status" value="1"/>
</dbReference>
<proteinExistence type="predicted"/>
<dbReference type="GO" id="GO:0046872">
    <property type="term" value="F:metal ion binding"/>
    <property type="evidence" value="ECO:0007669"/>
    <property type="project" value="UniProtKB-KW"/>
</dbReference>
<feature type="binding site" evidence="8">
    <location>
        <position position="66"/>
    </location>
    <ligand>
        <name>Zn(2+)</name>
        <dbReference type="ChEBI" id="CHEBI:29105"/>
    </ligand>
</feature>
<sequence length="213" mass="23539">MVGAGISTSAGIPDFRTPGTGLDLFCLDVKPTPYVAIHKILTLGIEAGIKAEKIVTAHGSHQSSTCQNSSCKAKFDKKWLLEKLQNKDEIVIKCDKCKKGVIKPDIVFFGEKLPNRFFTSALMDFPKSICIHGLASAEDTPRLLINLTAAGQDGYIGSNNLHYDQKENKRDVFYKSTCDEGAMKLARLLGWEDELKAMINKSQKSKKEDTKKV</sequence>
<evidence type="ECO:0000259" key="9">
    <source>
        <dbReference type="PROSITE" id="PS50305"/>
    </source>
</evidence>
<evidence type="ECO:0000256" key="5">
    <source>
        <dbReference type="ARBA" id="ARBA00023027"/>
    </source>
</evidence>
<dbReference type="Gene3D" id="3.40.50.1220">
    <property type="entry name" value="TPP-binding domain"/>
    <property type="match status" value="1"/>
</dbReference>
<dbReference type="Pfam" id="PF02146">
    <property type="entry name" value="SIR2"/>
    <property type="match status" value="1"/>
</dbReference>
<evidence type="ECO:0000256" key="7">
    <source>
        <dbReference type="ARBA" id="ARBA00048905"/>
    </source>
</evidence>
<dbReference type="InterPro" id="IPR003000">
    <property type="entry name" value="Sirtuin"/>
</dbReference>
<dbReference type="InterPro" id="IPR029035">
    <property type="entry name" value="DHS-like_NAD/FAD-binding_dom"/>
</dbReference>
<dbReference type="GO" id="GO:0017136">
    <property type="term" value="F:histone deacetylase activity, NAD-dependent"/>
    <property type="evidence" value="ECO:0007669"/>
    <property type="project" value="TreeGrafter"/>
</dbReference>
<feature type="active site" description="Proton acceptor" evidence="8">
    <location>
        <position position="58"/>
    </location>
</feature>
<feature type="binding site" evidence="8">
    <location>
        <position position="71"/>
    </location>
    <ligand>
        <name>Zn(2+)</name>
        <dbReference type="ChEBI" id="CHEBI:29105"/>
    </ligand>
</feature>
<evidence type="ECO:0000313" key="11">
    <source>
        <dbReference type="WBParaSite" id="jg14741"/>
    </source>
</evidence>